<sequence length="42" mass="4843">MSKTINESLICHLLSYTTTYGIDQNSHASTTYGWICHVRQLR</sequence>
<reference evidence="1" key="2">
    <citation type="journal article" date="2015" name="Data Brief">
        <title>Shoot transcriptome of the giant reed, Arundo donax.</title>
        <authorList>
            <person name="Barrero R.A."/>
            <person name="Guerrero F.D."/>
            <person name="Moolhuijzen P."/>
            <person name="Goolsby J.A."/>
            <person name="Tidwell J."/>
            <person name="Bellgard S.E."/>
            <person name="Bellgard M.I."/>
        </authorList>
    </citation>
    <scope>NUCLEOTIDE SEQUENCE</scope>
    <source>
        <tissue evidence="1">Shoot tissue taken approximately 20 cm above the soil surface</tissue>
    </source>
</reference>
<name>A0A0A8XTT6_ARUDO</name>
<dbReference type="AlphaFoldDB" id="A0A0A8XTT6"/>
<dbReference type="EMBL" id="GBRH01280481">
    <property type="protein sequence ID" value="JAD17414.1"/>
    <property type="molecule type" value="Transcribed_RNA"/>
</dbReference>
<accession>A0A0A8XTT6</accession>
<proteinExistence type="predicted"/>
<protein>
    <submittedName>
        <fullName evidence="1">Uncharacterized protein</fullName>
    </submittedName>
</protein>
<reference evidence="1" key="1">
    <citation type="submission" date="2014-09" db="EMBL/GenBank/DDBJ databases">
        <authorList>
            <person name="Magalhaes I.L.F."/>
            <person name="Oliveira U."/>
            <person name="Santos F.R."/>
            <person name="Vidigal T.H.D.A."/>
            <person name="Brescovit A.D."/>
            <person name="Santos A.J."/>
        </authorList>
    </citation>
    <scope>NUCLEOTIDE SEQUENCE</scope>
    <source>
        <tissue evidence="1">Shoot tissue taken approximately 20 cm above the soil surface</tissue>
    </source>
</reference>
<evidence type="ECO:0000313" key="1">
    <source>
        <dbReference type="EMBL" id="JAD17414.1"/>
    </source>
</evidence>
<organism evidence="1">
    <name type="scientific">Arundo donax</name>
    <name type="common">Giant reed</name>
    <name type="synonym">Donax arundinaceus</name>
    <dbReference type="NCBI Taxonomy" id="35708"/>
    <lineage>
        <taxon>Eukaryota</taxon>
        <taxon>Viridiplantae</taxon>
        <taxon>Streptophyta</taxon>
        <taxon>Embryophyta</taxon>
        <taxon>Tracheophyta</taxon>
        <taxon>Spermatophyta</taxon>
        <taxon>Magnoliopsida</taxon>
        <taxon>Liliopsida</taxon>
        <taxon>Poales</taxon>
        <taxon>Poaceae</taxon>
        <taxon>PACMAD clade</taxon>
        <taxon>Arundinoideae</taxon>
        <taxon>Arundineae</taxon>
        <taxon>Arundo</taxon>
    </lineage>
</organism>